<evidence type="ECO:0000313" key="1">
    <source>
        <dbReference type="EMBL" id="GFS51346.1"/>
    </source>
</evidence>
<dbReference type="EMBL" id="BMAW01091723">
    <property type="protein sequence ID" value="GFS51346.1"/>
    <property type="molecule type" value="Genomic_DNA"/>
</dbReference>
<reference evidence="1" key="1">
    <citation type="submission" date="2020-08" db="EMBL/GenBank/DDBJ databases">
        <title>Multicomponent nature underlies the extraordinary mechanical properties of spider dragline silk.</title>
        <authorList>
            <person name="Kono N."/>
            <person name="Nakamura H."/>
            <person name="Mori M."/>
            <person name="Yoshida Y."/>
            <person name="Ohtoshi R."/>
            <person name="Malay A.D."/>
            <person name="Moran D.A.P."/>
            <person name="Tomita M."/>
            <person name="Numata K."/>
            <person name="Arakawa K."/>
        </authorList>
    </citation>
    <scope>NUCLEOTIDE SEQUENCE</scope>
</reference>
<gene>
    <name evidence="1" type="ORF">NPIL_98171</name>
</gene>
<proteinExistence type="predicted"/>
<keyword evidence="2" id="KW-1185">Reference proteome</keyword>
<comment type="caution">
    <text evidence="1">The sequence shown here is derived from an EMBL/GenBank/DDBJ whole genome shotgun (WGS) entry which is preliminary data.</text>
</comment>
<organism evidence="1 2">
    <name type="scientific">Nephila pilipes</name>
    <name type="common">Giant wood spider</name>
    <name type="synonym">Nephila maculata</name>
    <dbReference type="NCBI Taxonomy" id="299642"/>
    <lineage>
        <taxon>Eukaryota</taxon>
        <taxon>Metazoa</taxon>
        <taxon>Ecdysozoa</taxon>
        <taxon>Arthropoda</taxon>
        <taxon>Chelicerata</taxon>
        <taxon>Arachnida</taxon>
        <taxon>Araneae</taxon>
        <taxon>Araneomorphae</taxon>
        <taxon>Entelegynae</taxon>
        <taxon>Araneoidea</taxon>
        <taxon>Nephilidae</taxon>
        <taxon>Nephila</taxon>
    </lineage>
</organism>
<dbReference type="AlphaFoldDB" id="A0A8X6IMR5"/>
<sequence>MFVHLNRNALSRERILPTTDSAVEGENAKHTAGDFIDTFDNIQPFLQTIATGGDLVLPELVGVKVNKGMVMNCEWALLSTKESLTEVKSRHPELRFRAATA</sequence>
<accession>A0A8X6IMR5</accession>
<protein>
    <submittedName>
        <fullName evidence="1">Uncharacterized protein</fullName>
    </submittedName>
</protein>
<evidence type="ECO:0000313" key="2">
    <source>
        <dbReference type="Proteomes" id="UP000887013"/>
    </source>
</evidence>
<name>A0A8X6IMR5_NEPPI</name>
<dbReference type="Proteomes" id="UP000887013">
    <property type="component" value="Unassembled WGS sequence"/>
</dbReference>